<sequence length="224" mass="25563">MKLFILLVIVAIIWVMRKNKVNSIAGLIDLVKKAFSSSDSKNTNQNNGLNMNSSVPNNVRRDIINQQYLFMYQDKQSPFDDAKKDDKHSDPVEKHDSHFEDEDRNVAGMNADTVLVDTNGEVHSLYDLSSATVNQKGSSQRTYSFKHDSQPKTRQKPRYRKNVQSTTPKPNKQVQAKKTKFVPKPKPQEKPKQKVVVETKQAPQAGHDYIDQVRARLKAVSKQK</sequence>
<feature type="compositionally biased region" description="Basic and acidic residues" evidence="1">
    <location>
        <begin position="186"/>
        <end position="197"/>
    </location>
</feature>
<name>A0A9X3W9W6_LACAM</name>
<feature type="region of interest" description="Disordered" evidence="1">
    <location>
        <begin position="133"/>
        <end position="208"/>
    </location>
</feature>
<dbReference type="Proteomes" id="UP001143700">
    <property type="component" value="Unassembled WGS sequence"/>
</dbReference>
<organism evidence="2 3">
    <name type="scientific">Lactobacillus amylovorus</name>
    <dbReference type="NCBI Taxonomy" id="1604"/>
    <lineage>
        <taxon>Bacteria</taxon>
        <taxon>Bacillati</taxon>
        <taxon>Bacillota</taxon>
        <taxon>Bacilli</taxon>
        <taxon>Lactobacillales</taxon>
        <taxon>Lactobacillaceae</taxon>
        <taxon>Lactobacillus</taxon>
    </lineage>
</organism>
<feature type="compositionally biased region" description="Basic and acidic residues" evidence="1">
    <location>
        <begin position="78"/>
        <end position="98"/>
    </location>
</feature>
<proteinExistence type="predicted"/>
<accession>A0A9X3W9W6</accession>
<dbReference type="RefSeq" id="WP_271870410.1">
    <property type="nucleotide sequence ID" value="NZ_JAOTGU010000011.1"/>
</dbReference>
<dbReference type="EMBL" id="JAOTGU010000011">
    <property type="protein sequence ID" value="MDB6262454.1"/>
    <property type="molecule type" value="Genomic_DNA"/>
</dbReference>
<evidence type="ECO:0000313" key="3">
    <source>
        <dbReference type="Proteomes" id="UP001143700"/>
    </source>
</evidence>
<dbReference type="AlphaFoldDB" id="A0A9X3W9W6"/>
<reference evidence="2" key="2">
    <citation type="submission" date="2022-10" db="EMBL/GenBank/DDBJ databases">
        <authorList>
            <person name="Kostovova I."/>
            <person name="Moravkova M."/>
            <person name="Pechar R."/>
        </authorList>
    </citation>
    <scope>NUCLEOTIDE SEQUENCE</scope>
    <source>
        <strain evidence="2">M356A</strain>
    </source>
</reference>
<evidence type="ECO:0000313" key="2">
    <source>
        <dbReference type="EMBL" id="MDB6262454.1"/>
    </source>
</evidence>
<reference evidence="2" key="1">
    <citation type="journal article" date="2022" name="Microorganisms">
        <title>Antibiotic Susceptibility, Resistance Gene Determinants and Corresponding Genomic Regions in Lactobacillus amylovorus Isolates Derived from Wild Boars and Domestic Pigs.</title>
        <authorList>
            <person name="Moravkova M."/>
            <person name="Kostovova I."/>
            <person name="Kavanova K."/>
            <person name="Pechar R."/>
            <person name="Stanek S."/>
            <person name="Brychta A."/>
            <person name="Zeman M."/>
            <person name="Kubasova T."/>
        </authorList>
    </citation>
    <scope>NUCLEOTIDE SEQUENCE</scope>
    <source>
        <strain evidence="2">M356A</strain>
    </source>
</reference>
<protein>
    <submittedName>
        <fullName evidence="2">Uncharacterized protein</fullName>
    </submittedName>
</protein>
<gene>
    <name evidence="2" type="ORF">ODV15_07815</name>
</gene>
<comment type="caution">
    <text evidence="2">The sequence shown here is derived from an EMBL/GenBank/DDBJ whole genome shotgun (WGS) entry which is preliminary data.</text>
</comment>
<feature type="compositionally biased region" description="Polar residues" evidence="1">
    <location>
        <begin position="162"/>
        <end position="174"/>
    </location>
</feature>
<evidence type="ECO:0000256" key="1">
    <source>
        <dbReference type="SAM" id="MobiDB-lite"/>
    </source>
</evidence>
<feature type="compositionally biased region" description="Polar residues" evidence="1">
    <location>
        <begin position="133"/>
        <end position="143"/>
    </location>
</feature>
<feature type="region of interest" description="Disordered" evidence="1">
    <location>
        <begin position="78"/>
        <end position="106"/>
    </location>
</feature>